<dbReference type="GO" id="GO:0006508">
    <property type="term" value="P:proteolysis"/>
    <property type="evidence" value="ECO:0007669"/>
    <property type="project" value="UniProtKB-KW"/>
</dbReference>
<dbReference type="InterPro" id="IPR001461">
    <property type="entry name" value="Aspartic_peptidase_A1"/>
</dbReference>
<dbReference type="PANTHER" id="PTHR47966:SF51">
    <property type="entry name" value="BETA-SITE APP-CLEAVING ENZYME, ISOFORM A-RELATED"/>
    <property type="match status" value="1"/>
</dbReference>
<feature type="domain" description="Peptidase A1" evidence="6">
    <location>
        <begin position="84"/>
        <end position="401"/>
    </location>
</feature>
<evidence type="ECO:0000256" key="4">
    <source>
        <dbReference type="RuleBase" id="RU000454"/>
    </source>
</evidence>
<gene>
    <name evidence="7" type="ORF">PsYK624_092650</name>
</gene>
<comment type="similarity">
    <text evidence="1 4">Belongs to the peptidase A1 family.</text>
</comment>
<protein>
    <submittedName>
        <fullName evidence="7">A1 family peptidase</fullName>
    </submittedName>
</protein>
<dbReference type="PROSITE" id="PS00141">
    <property type="entry name" value="ASP_PROTEASE"/>
    <property type="match status" value="2"/>
</dbReference>
<dbReference type="SUPFAM" id="SSF50630">
    <property type="entry name" value="Acid proteases"/>
    <property type="match status" value="1"/>
</dbReference>
<sequence length="411" mass="42950">MLASTLTVVCLALSVASAAPPTIVVDKLPISLPLARRVKSNLSFGRLADIDRARARVIQSKGLGHAQKRGSTFPVALTNGVVAYSVAVGVGTPPAIHNLLLDTGSSLTWIGANSSYNRTSSSVDSGQQLAMEYGSGSFNGEGYFDTLTIGNLVVNDQFIGVSNGSSTSPDGLDGILGLGPTDLNEGISNSSTVEPTVTDNAWSQGLLDKYEIGIFFHPTTSDSGAMDGELTMGGVRRTGVTSPITTVPITSTFPASEFVGFNQSVTYGASGSTILSNTAGIADTGTTLILLATDAFDHYTTATGATMDPATGLLKLPAVKYDSIQSLFFKIGGKSWEFTKNAQIWPRSLNSNIGGDADSVYLIVGDIGTPSGEGLDFINGYVFMQRFYTVYTSKAPSFGIAKTAFTYAETN</sequence>
<reference evidence="7 8" key="1">
    <citation type="submission" date="2021-08" db="EMBL/GenBank/DDBJ databases">
        <title>Draft Genome Sequence of Phanerochaete sordida strain YK-624.</title>
        <authorList>
            <person name="Mori T."/>
            <person name="Dohra H."/>
            <person name="Suzuki T."/>
            <person name="Kawagishi H."/>
            <person name="Hirai H."/>
        </authorList>
    </citation>
    <scope>NUCLEOTIDE SEQUENCE [LARGE SCALE GENOMIC DNA]</scope>
    <source>
        <strain evidence="7 8">YK-624</strain>
    </source>
</reference>
<organism evidence="7 8">
    <name type="scientific">Phanerochaete sordida</name>
    <dbReference type="NCBI Taxonomy" id="48140"/>
    <lineage>
        <taxon>Eukaryota</taxon>
        <taxon>Fungi</taxon>
        <taxon>Dikarya</taxon>
        <taxon>Basidiomycota</taxon>
        <taxon>Agaricomycotina</taxon>
        <taxon>Agaricomycetes</taxon>
        <taxon>Polyporales</taxon>
        <taxon>Phanerochaetaceae</taxon>
        <taxon>Phanerochaete</taxon>
    </lineage>
</organism>
<dbReference type="InterPro" id="IPR001969">
    <property type="entry name" value="Aspartic_peptidase_AS"/>
</dbReference>
<evidence type="ECO:0000313" key="8">
    <source>
        <dbReference type="Proteomes" id="UP000703269"/>
    </source>
</evidence>
<dbReference type="GO" id="GO:0004190">
    <property type="term" value="F:aspartic-type endopeptidase activity"/>
    <property type="evidence" value="ECO:0007669"/>
    <property type="project" value="UniProtKB-KW"/>
</dbReference>
<keyword evidence="4" id="KW-0645">Protease</keyword>
<feature type="active site" evidence="3">
    <location>
        <position position="283"/>
    </location>
</feature>
<comment type="caution">
    <text evidence="7">The sequence shown here is derived from an EMBL/GenBank/DDBJ whole genome shotgun (WGS) entry which is preliminary data.</text>
</comment>
<dbReference type="InterPro" id="IPR021109">
    <property type="entry name" value="Peptidase_aspartic_dom_sf"/>
</dbReference>
<keyword evidence="4" id="KW-0378">Hydrolase</keyword>
<keyword evidence="8" id="KW-1185">Reference proteome</keyword>
<proteinExistence type="inferred from homology"/>
<dbReference type="InterPro" id="IPR034164">
    <property type="entry name" value="Pepsin-like_dom"/>
</dbReference>
<dbReference type="Gene3D" id="2.40.70.10">
    <property type="entry name" value="Acid Proteases"/>
    <property type="match status" value="2"/>
</dbReference>
<feature type="active site" evidence="3">
    <location>
        <position position="102"/>
    </location>
</feature>
<evidence type="ECO:0000259" key="6">
    <source>
        <dbReference type="PROSITE" id="PS51767"/>
    </source>
</evidence>
<evidence type="ECO:0000256" key="1">
    <source>
        <dbReference type="ARBA" id="ARBA00007447"/>
    </source>
</evidence>
<dbReference type="OrthoDB" id="660550at2759"/>
<dbReference type="PROSITE" id="PS51767">
    <property type="entry name" value="PEPTIDASE_A1"/>
    <property type="match status" value="1"/>
</dbReference>
<accession>A0A9P3GE42</accession>
<evidence type="ECO:0000256" key="2">
    <source>
        <dbReference type="ARBA" id="ARBA00022750"/>
    </source>
</evidence>
<feature type="signal peptide" evidence="5">
    <location>
        <begin position="1"/>
        <end position="18"/>
    </location>
</feature>
<name>A0A9P3GE42_9APHY</name>
<evidence type="ECO:0000256" key="5">
    <source>
        <dbReference type="SAM" id="SignalP"/>
    </source>
</evidence>
<dbReference type="AlphaFoldDB" id="A0A9P3GE42"/>
<dbReference type="InterPro" id="IPR033121">
    <property type="entry name" value="PEPTIDASE_A1"/>
</dbReference>
<dbReference type="Pfam" id="PF00026">
    <property type="entry name" value="Asp"/>
    <property type="match status" value="1"/>
</dbReference>
<dbReference type="PANTHER" id="PTHR47966">
    <property type="entry name" value="BETA-SITE APP-CLEAVING ENZYME, ISOFORM A-RELATED"/>
    <property type="match status" value="1"/>
</dbReference>
<evidence type="ECO:0000256" key="3">
    <source>
        <dbReference type="PIRSR" id="PIRSR601461-1"/>
    </source>
</evidence>
<dbReference type="Proteomes" id="UP000703269">
    <property type="component" value="Unassembled WGS sequence"/>
</dbReference>
<feature type="chain" id="PRO_5040360535" evidence="5">
    <location>
        <begin position="19"/>
        <end position="411"/>
    </location>
</feature>
<evidence type="ECO:0000313" key="7">
    <source>
        <dbReference type="EMBL" id="GJE93106.1"/>
    </source>
</evidence>
<keyword evidence="5" id="KW-0732">Signal</keyword>
<keyword evidence="2 4" id="KW-0064">Aspartyl protease</keyword>
<dbReference type="EMBL" id="BPQB01000030">
    <property type="protein sequence ID" value="GJE93106.1"/>
    <property type="molecule type" value="Genomic_DNA"/>
</dbReference>
<dbReference type="PRINTS" id="PR00792">
    <property type="entry name" value="PEPSIN"/>
</dbReference>
<dbReference type="CDD" id="cd05471">
    <property type="entry name" value="pepsin_like"/>
    <property type="match status" value="1"/>
</dbReference>